<organism evidence="1 2">
    <name type="scientific">Bifidobacterium cuniculi</name>
    <dbReference type="NCBI Taxonomy" id="1688"/>
    <lineage>
        <taxon>Bacteria</taxon>
        <taxon>Bacillati</taxon>
        <taxon>Actinomycetota</taxon>
        <taxon>Actinomycetes</taxon>
        <taxon>Bifidobacteriales</taxon>
        <taxon>Bifidobacteriaceae</taxon>
        <taxon>Bifidobacterium</taxon>
    </lineage>
</organism>
<dbReference type="eggNOG" id="ENOG5031YBS">
    <property type="taxonomic scope" value="Bacteria"/>
</dbReference>
<dbReference type="AlphaFoldDB" id="A0A087B4E2"/>
<reference evidence="1 2" key="1">
    <citation type="submission" date="2014-03" db="EMBL/GenBank/DDBJ databases">
        <title>Genomics of Bifidobacteria.</title>
        <authorList>
            <person name="Ventura M."/>
            <person name="Milani C."/>
            <person name="Lugli G.A."/>
        </authorList>
    </citation>
    <scope>NUCLEOTIDE SEQUENCE [LARGE SCALE GENOMIC DNA]</scope>
    <source>
        <strain evidence="1 2">LMG 10738</strain>
    </source>
</reference>
<sequence>MTDKTVAPTLDDFDNWGEEDDAKAYAAIAGNFRVKHVIKGDTWWALTPAGNIYRLPLALSYKSFQKLSELEDVGDQLDTVTDLLETFAGKDQAARIETEPVQVVINLVTDYGAAIADAQGASVGKSADSPAS</sequence>
<keyword evidence="1" id="KW-0378">Hydrolase</keyword>
<dbReference type="GO" id="GO:0006508">
    <property type="term" value="P:proteolysis"/>
    <property type="evidence" value="ECO:0007669"/>
    <property type="project" value="UniProtKB-KW"/>
</dbReference>
<dbReference type="Proteomes" id="UP000029067">
    <property type="component" value="Unassembled WGS sequence"/>
</dbReference>
<proteinExistence type="predicted"/>
<gene>
    <name evidence="1" type="ORF">BCUN_0390</name>
</gene>
<comment type="caution">
    <text evidence="1">The sequence shown here is derived from an EMBL/GenBank/DDBJ whole genome shotgun (WGS) entry which is preliminary data.</text>
</comment>
<dbReference type="EMBL" id="JGYV01000001">
    <property type="protein sequence ID" value="KFI65892.1"/>
    <property type="molecule type" value="Genomic_DNA"/>
</dbReference>
<dbReference type="OrthoDB" id="3239654at2"/>
<accession>A0A087B4E2</accession>
<evidence type="ECO:0000313" key="2">
    <source>
        <dbReference type="Proteomes" id="UP000029067"/>
    </source>
</evidence>
<keyword evidence="1" id="KW-0645">Protease</keyword>
<dbReference type="STRING" id="1688.BCUN_0390"/>
<keyword evidence="2" id="KW-1185">Reference proteome</keyword>
<name>A0A087B4E2_9BIFI</name>
<evidence type="ECO:0000313" key="1">
    <source>
        <dbReference type="EMBL" id="KFI65892.1"/>
    </source>
</evidence>
<protein>
    <submittedName>
        <fullName evidence="1">ATP-dependent serine Clp protease</fullName>
    </submittedName>
</protein>
<dbReference type="GO" id="GO:0008233">
    <property type="term" value="F:peptidase activity"/>
    <property type="evidence" value="ECO:0007669"/>
    <property type="project" value="UniProtKB-KW"/>
</dbReference>
<dbReference type="RefSeq" id="WP_033516302.1">
    <property type="nucleotide sequence ID" value="NZ_JGYV01000001.1"/>
</dbReference>